<dbReference type="EMBL" id="GBXM01096666">
    <property type="protein sequence ID" value="JAH11911.1"/>
    <property type="molecule type" value="Transcribed_RNA"/>
</dbReference>
<feature type="region of interest" description="Disordered" evidence="1">
    <location>
        <begin position="1"/>
        <end position="20"/>
    </location>
</feature>
<protein>
    <submittedName>
        <fullName evidence="2">Uncharacterized protein</fullName>
    </submittedName>
</protein>
<reference evidence="2" key="2">
    <citation type="journal article" date="2015" name="Fish Shellfish Immunol.">
        <title>Early steps in the European eel (Anguilla anguilla)-Vibrio vulnificus interaction in the gills: Role of the RtxA13 toxin.</title>
        <authorList>
            <person name="Callol A."/>
            <person name="Pajuelo D."/>
            <person name="Ebbesson L."/>
            <person name="Teles M."/>
            <person name="MacKenzie S."/>
            <person name="Amaro C."/>
        </authorList>
    </citation>
    <scope>NUCLEOTIDE SEQUENCE</scope>
</reference>
<evidence type="ECO:0000313" key="2">
    <source>
        <dbReference type="EMBL" id="JAH11911.1"/>
    </source>
</evidence>
<accession>A0A0E9Q4U7</accession>
<name>A0A0E9Q4U7_ANGAN</name>
<organism evidence="2">
    <name type="scientific">Anguilla anguilla</name>
    <name type="common">European freshwater eel</name>
    <name type="synonym">Muraena anguilla</name>
    <dbReference type="NCBI Taxonomy" id="7936"/>
    <lineage>
        <taxon>Eukaryota</taxon>
        <taxon>Metazoa</taxon>
        <taxon>Chordata</taxon>
        <taxon>Craniata</taxon>
        <taxon>Vertebrata</taxon>
        <taxon>Euteleostomi</taxon>
        <taxon>Actinopterygii</taxon>
        <taxon>Neopterygii</taxon>
        <taxon>Teleostei</taxon>
        <taxon>Anguilliformes</taxon>
        <taxon>Anguillidae</taxon>
        <taxon>Anguilla</taxon>
    </lineage>
</organism>
<reference evidence="2" key="1">
    <citation type="submission" date="2014-11" db="EMBL/GenBank/DDBJ databases">
        <authorList>
            <person name="Amaro Gonzalez C."/>
        </authorList>
    </citation>
    <scope>NUCLEOTIDE SEQUENCE</scope>
</reference>
<sequence>MAAAPRPRLISPPYSARQTDSGGVRLMEHIKVCDWLFGKLLNWNHW</sequence>
<evidence type="ECO:0000256" key="1">
    <source>
        <dbReference type="SAM" id="MobiDB-lite"/>
    </source>
</evidence>
<proteinExistence type="predicted"/>
<dbReference type="AlphaFoldDB" id="A0A0E9Q4U7"/>